<name>A0A160IP16_9BACL</name>
<evidence type="ECO:0000259" key="6">
    <source>
        <dbReference type="Pfam" id="PF00294"/>
    </source>
</evidence>
<dbReference type="KEGG" id="fpn:ABE65_011340"/>
<evidence type="ECO:0000256" key="5">
    <source>
        <dbReference type="ARBA" id="ARBA00022840"/>
    </source>
</evidence>
<comment type="similarity">
    <text evidence="1">Belongs to the carbohydrate kinase PfkB family.</text>
</comment>
<dbReference type="GO" id="GO:0005524">
    <property type="term" value="F:ATP binding"/>
    <property type="evidence" value="ECO:0007669"/>
    <property type="project" value="UniProtKB-KW"/>
</dbReference>
<dbReference type="GO" id="GO:0016301">
    <property type="term" value="F:kinase activity"/>
    <property type="evidence" value="ECO:0007669"/>
    <property type="project" value="UniProtKB-KW"/>
</dbReference>
<gene>
    <name evidence="7" type="ORF">ABE65_011340</name>
</gene>
<dbReference type="CDD" id="cd01167">
    <property type="entry name" value="bac_FRK"/>
    <property type="match status" value="1"/>
</dbReference>
<dbReference type="InterPro" id="IPR011611">
    <property type="entry name" value="PfkB_dom"/>
</dbReference>
<organism evidence="7 8">
    <name type="scientific">Fictibacillus phosphorivorans</name>
    <dbReference type="NCBI Taxonomy" id="1221500"/>
    <lineage>
        <taxon>Bacteria</taxon>
        <taxon>Bacillati</taxon>
        <taxon>Bacillota</taxon>
        <taxon>Bacilli</taxon>
        <taxon>Bacillales</taxon>
        <taxon>Fictibacillaceae</taxon>
        <taxon>Fictibacillus</taxon>
    </lineage>
</organism>
<evidence type="ECO:0000256" key="2">
    <source>
        <dbReference type="ARBA" id="ARBA00022679"/>
    </source>
</evidence>
<dbReference type="Proteomes" id="UP000076623">
    <property type="component" value="Chromosome"/>
</dbReference>
<dbReference type="InterPro" id="IPR029056">
    <property type="entry name" value="Ribokinase-like"/>
</dbReference>
<dbReference type="InterPro" id="IPR050306">
    <property type="entry name" value="PfkB_Carbo_kinase"/>
</dbReference>
<evidence type="ECO:0000313" key="7">
    <source>
        <dbReference type="EMBL" id="ANC77362.1"/>
    </source>
</evidence>
<protein>
    <recommendedName>
        <fullName evidence="6">Carbohydrate kinase PfkB domain-containing protein</fullName>
    </recommendedName>
</protein>
<evidence type="ECO:0000313" key="8">
    <source>
        <dbReference type="Proteomes" id="UP000076623"/>
    </source>
</evidence>
<feature type="domain" description="Carbohydrate kinase PfkB" evidence="6">
    <location>
        <begin position="5"/>
        <end position="309"/>
    </location>
</feature>
<keyword evidence="3" id="KW-0547">Nucleotide-binding</keyword>
<dbReference type="RefSeq" id="WP_066394872.1">
    <property type="nucleotide sequence ID" value="NZ_CP015378.1"/>
</dbReference>
<evidence type="ECO:0000256" key="3">
    <source>
        <dbReference type="ARBA" id="ARBA00022741"/>
    </source>
</evidence>
<keyword evidence="5" id="KW-0067">ATP-binding</keyword>
<dbReference type="STRING" id="1221500.ABE65_011340"/>
<dbReference type="InterPro" id="IPR002139">
    <property type="entry name" value="Ribo/fructo_kinase"/>
</dbReference>
<reference evidence="7 8" key="1">
    <citation type="submission" date="2016-04" db="EMBL/GenBank/DDBJ databases">
        <title>Complete genome sequence of Fictibacillus phosphorivorans G25-29, a strain toxic to nematodes.</title>
        <authorList>
            <person name="Zheng Z."/>
        </authorList>
    </citation>
    <scope>NUCLEOTIDE SEQUENCE [LARGE SCALE GENOMIC DNA]</scope>
    <source>
        <strain evidence="7 8">G25-29</strain>
    </source>
</reference>
<keyword evidence="4" id="KW-0418">Kinase</keyword>
<accession>A0A160IP16</accession>
<keyword evidence="2" id="KW-0808">Transferase</keyword>
<evidence type="ECO:0000256" key="1">
    <source>
        <dbReference type="ARBA" id="ARBA00010688"/>
    </source>
</evidence>
<dbReference type="PANTHER" id="PTHR43085">
    <property type="entry name" value="HEXOKINASE FAMILY MEMBER"/>
    <property type="match status" value="1"/>
</dbReference>
<keyword evidence="8" id="KW-1185">Reference proteome</keyword>
<dbReference type="AlphaFoldDB" id="A0A160IP16"/>
<evidence type="ECO:0000256" key="4">
    <source>
        <dbReference type="ARBA" id="ARBA00022777"/>
    </source>
</evidence>
<dbReference type="PANTHER" id="PTHR43085:SF1">
    <property type="entry name" value="PSEUDOURIDINE KINASE-RELATED"/>
    <property type="match status" value="1"/>
</dbReference>
<proteinExistence type="inferred from homology"/>
<dbReference type="EMBL" id="CP015378">
    <property type="protein sequence ID" value="ANC77362.1"/>
    <property type="molecule type" value="Genomic_DNA"/>
</dbReference>
<dbReference type="Gene3D" id="3.40.1190.20">
    <property type="match status" value="1"/>
</dbReference>
<dbReference type="PRINTS" id="PR00990">
    <property type="entry name" value="RIBOKINASE"/>
</dbReference>
<dbReference type="SUPFAM" id="SSF53613">
    <property type="entry name" value="Ribokinase-like"/>
    <property type="match status" value="1"/>
</dbReference>
<dbReference type="Pfam" id="PF00294">
    <property type="entry name" value="PfkB"/>
    <property type="match status" value="1"/>
</dbReference>
<sequence length="328" mass="36472">MKEIDVMAIGELLIDFSPAGPSLNKRPTFEQNPGGAPANVVAALGKWGRATSMIARVGEDFFGEDLISTLKEHHVDCSLITKDKKIPTTLAFVNLDDNGNRSFRFYRKPGADLMLHKDNIEETGIKRCKIFHFGSVSLTGEPSREATWHAVELAKENAKIISFDPNVRELLWEDHDEMKEQIIRGLSVADLVKVSEEELHFLTGEDMLEKAMTLLSETYSIPLLIITLGAEGSSYRLYGKMGFIPGYKVRALDTTGAGDVFWGSVLYQLLGRAKLLELQETDIVQILQTANAVGALTTLKKGAIPSIPTIDEIDLFLRQHRTHMEDKT</sequence>